<dbReference type="InterPro" id="IPR050832">
    <property type="entry name" value="Bact_Acetyltransf"/>
</dbReference>
<dbReference type="GO" id="GO:0016747">
    <property type="term" value="F:acyltransferase activity, transferring groups other than amino-acyl groups"/>
    <property type="evidence" value="ECO:0007669"/>
    <property type="project" value="InterPro"/>
</dbReference>
<dbReference type="EMBL" id="OCST01000003">
    <property type="protein sequence ID" value="SOE65203.1"/>
    <property type="molecule type" value="Genomic_DNA"/>
</dbReference>
<name>A0A2C8ZJY1_9MICO</name>
<feature type="domain" description="N-acetyltransferase" evidence="3">
    <location>
        <begin position="4"/>
        <end position="162"/>
    </location>
</feature>
<dbReference type="SUPFAM" id="SSF55729">
    <property type="entry name" value="Acyl-CoA N-acyltransferases (Nat)"/>
    <property type="match status" value="1"/>
</dbReference>
<dbReference type="InterPro" id="IPR000182">
    <property type="entry name" value="GNAT_dom"/>
</dbReference>
<gene>
    <name evidence="4" type="ORF">SAMN06296378_1518</name>
</gene>
<dbReference type="RefSeq" id="WP_179691833.1">
    <property type="nucleotide sequence ID" value="NZ_BMLC01000001.1"/>
</dbReference>
<evidence type="ECO:0000313" key="4">
    <source>
        <dbReference type="EMBL" id="SOE65203.1"/>
    </source>
</evidence>
<keyword evidence="2" id="KW-0012">Acyltransferase</keyword>
<dbReference type="GO" id="GO:0005840">
    <property type="term" value="C:ribosome"/>
    <property type="evidence" value="ECO:0007669"/>
    <property type="project" value="UniProtKB-KW"/>
</dbReference>
<dbReference type="Proteomes" id="UP000219440">
    <property type="component" value="Unassembled WGS sequence"/>
</dbReference>
<dbReference type="Gene3D" id="3.40.630.30">
    <property type="match status" value="1"/>
</dbReference>
<protein>
    <submittedName>
        <fullName evidence="4">Ribosomal protein S18 acetylase RimI</fullName>
    </submittedName>
</protein>
<dbReference type="PROSITE" id="PS51186">
    <property type="entry name" value="GNAT"/>
    <property type="match status" value="1"/>
</dbReference>
<organism evidence="4 5">
    <name type="scientific">Salinibacterium xinjiangense</name>
    <dbReference type="NCBI Taxonomy" id="386302"/>
    <lineage>
        <taxon>Bacteria</taxon>
        <taxon>Bacillati</taxon>
        <taxon>Actinomycetota</taxon>
        <taxon>Actinomycetes</taxon>
        <taxon>Micrococcales</taxon>
        <taxon>Microbacteriaceae</taxon>
        <taxon>Salinibacterium</taxon>
    </lineage>
</organism>
<dbReference type="AlphaFoldDB" id="A0A2C8ZJY1"/>
<evidence type="ECO:0000259" key="3">
    <source>
        <dbReference type="PROSITE" id="PS51186"/>
    </source>
</evidence>
<dbReference type="InterPro" id="IPR016181">
    <property type="entry name" value="Acyl_CoA_acyltransferase"/>
</dbReference>
<sequence>MTGFLIRIPRPNEAAAIADLHLRTWAEVYAGRFPPSAWGEEARVDRLTQWESICAKPTPDFHAVVAESEGELIGFAGAGRNTDRPPPHGRQLRFIYLLAHLQGSGAGQALLDEVLGDDPASLWVLEDNLRARSFYIRNGFAHDGMRQPTGYADSGDEIRMVR</sequence>
<reference evidence="4 5" key="1">
    <citation type="submission" date="2017-09" db="EMBL/GenBank/DDBJ databases">
        <authorList>
            <person name="Ehlers B."/>
            <person name="Leendertz F.H."/>
        </authorList>
    </citation>
    <scope>NUCLEOTIDE SEQUENCE [LARGE SCALE GENOMIC DNA]</scope>
    <source>
        <strain evidence="4 5">CGMCC 1.05381</strain>
    </source>
</reference>
<proteinExistence type="predicted"/>
<dbReference type="CDD" id="cd04301">
    <property type="entry name" value="NAT_SF"/>
    <property type="match status" value="1"/>
</dbReference>
<dbReference type="Pfam" id="PF00583">
    <property type="entry name" value="Acetyltransf_1"/>
    <property type="match status" value="1"/>
</dbReference>
<keyword evidence="4" id="KW-0689">Ribosomal protein</keyword>
<keyword evidence="1" id="KW-0808">Transferase</keyword>
<dbReference type="PANTHER" id="PTHR43877">
    <property type="entry name" value="AMINOALKYLPHOSPHONATE N-ACETYLTRANSFERASE-RELATED-RELATED"/>
    <property type="match status" value="1"/>
</dbReference>
<evidence type="ECO:0000256" key="1">
    <source>
        <dbReference type="ARBA" id="ARBA00022679"/>
    </source>
</evidence>
<evidence type="ECO:0000313" key="5">
    <source>
        <dbReference type="Proteomes" id="UP000219440"/>
    </source>
</evidence>
<keyword evidence="5" id="KW-1185">Reference proteome</keyword>
<accession>A0A2C8ZJY1</accession>
<evidence type="ECO:0000256" key="2">
    <source>
        <dbReference type="ARBA" id="ARBA00023315"/>
    </source>
</evidence>
<keyword evidence="4" id="KW-0687">Ribonucleoprotein</keyword>